<evidence type="ECO:0000259" key="1">
    <source>
        <dbReference type="Pfam" id="PF10979"/>
    </source>
</evidence>
<evidence type="ECO:0008006" key="5">
    <source>
        <dbReference type="Google" id="ProtNLM"/>
    </source>
</evidence>
<dbReference type="EMBL" id="LAHD01000005">
    <property type="protein sequence ID" value="PHK06822.1"/>
    <property type="molecule type" value="Genomic_DNA"/>
</dbReference>
<evidence type="ECO:0000259" key="2">
    <source>
        <dbReference type="Pfam" id="PF23771"/>
    </source>
</evidence>
<sequence length="229" mass="25238">MGDKIKKLLALSQSPNEAEAAEAMSKAQELLTRYQLSMADLEDNSPEEVEQQVIEETGRSVSWKEILLNAVADANYCMPFIRRGATVKQMMLGRPSNISSAKIQLEYLVGAVDRLASLEDGDRAYKNSFRLGCASRISTRISELVEKQKSEGIAASGESKPISAIVVRSLYEKLEAELDAYAKANLKIKNRTSRPSCRSYEGYFSGMAAGDKVSLNKQVGGEKQKYLPN</sequence>
<evidence type="ECO:0000313" key="3">
    <source>
        <dbReference type="EMBL" id="PHK06822.1"/>
    </source>
</evidence>
<organism evidence="3 4">
    <name type="scientific">Nostoc linckia z8</name>
    <dbReference type="NCBI Taxonomy" id="1628746"/>
    <lineage>
        <taxon>Bacteria</taxon>
        <taxon>Bacillati</taxon>
        <taxon>Cyanobacteriota</taxon>
        <taxon>Cyanophyceae</taxon>
        <taxon>Nostocales</taxon>
        <taxon>Nostocaceae</taxon>
        <taxon>Nostoc</taxon>
    </lineage>
</organism>
<protein>
    <recommendedName>
        <fullName evidence="5">DUF2786 domain-containing protein</fullName>
    </recommendedName>
</protein>
<feature type="domain" description="DUF2786" evidence="1">
    <location>
        <begin position="3"/>
        <end position="38"/>
    </location>
</feature>
<dbReference type="Proteomes" id="UP000222310">
    <property type="component" value="Unassembled WGS sequence"/>
</dbReference>
<feature type="domain" description="DUF7168" evidence="2">
    <location>
        <begin position="50"/>
        <end position="157"/>
    </location>
</feature>
<dbReference type="AlphaFoldDB" id="A0A9Q5ZG75"/>
<reference evidence="3 4" key="1">
    <citation type="submission" date="2015-02" db="EMBL/GenBank/DDBJ databases">
        <title>Nostoc linckia genome annotation.</title>
        <authorList>
            <person name="Zhou Z."/>
        </authorList>
    </citation>
    <scope>NUCLEOTIDE SEQUENCE [LARGE SCALE GENOMIC DNA]</scope>
    <source>
        <strain evidence="4">z8</strain>
    </source>
</reference>
<dbReference type="Pfam" id="PF10979">
    <property type="entry name" value="DUF2786"/>
    <property type="match status" value="1"/>
</dbReference>
<dbReference type="InterPro" id="IPR055592">
    <property type="entry name" value="DUF7168"/>
</dbReference>
<dbReference type="InterPro" id="IPR024498">
    <property type="entry name" value="DUF2786"/>
</dbReference>
<comment type="caution">
    <text evidence="3">The sequence shown here is derived from an EMBL/GenBank/DDBJ whole genome shotgun (WGS) entry which is preliminary data.</text>
</comment>
<gene>
    <name evidence="3" type="ORF">VF08_03130</name>
</gene>
<name>A0A9Q5ZG75_NOSLI</name>
<proteinExistence type="predicted"/>
<accession>A0A9Q5ZG75</accession>
<dbReference type="Pfam" id="PF23771">
    <property type="entry name" value="DUF7168"/>
    <property type="match status" value="1"/>
</dbReference>
<evidence type="ECO:0000313" key="4">
    <source>
        <dbReference type="Proteomes" id="UP000222310"/>
    </source>
</evidence>